<dbReference type="OrthoDB" id="9785724at2"/>
<name>A0A0C1U012_9CLOT</name>
<dbReference type="RefSeq" id="WP_039636875.1">
    <property type="nucleotide sequence ID" value="NZ_AYSO01000020.1"/>
</dbReference>
<dbReference type="InterPro" id="IPR036380">
    <property type="entry name" value="Isochorismatase-like_sf"/>
</dbReference>
<dbReference type="PANTHER" id="PTHR43540:SF14">
    <property type="entry name" value="ISOCHORISMATASE"/>
    <property type="match status" value="1"/>
</dbReference>
<organism evidence="4 5">
    <name type="scientific">Clostridium argentinense CDC 2741</name>
    <dbReference type="NCBI Taxonomy" id="1418104"/>
    <lineage>
        <taxon>Bacteria</taxon>
        <taxon>Bacillati</taxon>
        <taxon>Bacillota</taxon>
        <taxon>Clostridia</taxon>
        <taxon>Eubacteriales</taxon>
        <taxon>Clostridiaceae</taxon>
        <taxon>Clostridium</taxon>
    </lineage>
</organism>
<dbReference type="GO" id="GO:0016787">
    <property type="term" value="F:hydrolase activity"/>
    <property type="evidence" value="ECO:0007669"/>
    <property type="project" value="UniProtKB-KW"/>
</dbReference>
<dbReference type="Proteomes" id="UP000031366">
    <property type="component" value="Unassembled WGS sequence"/>
</dbReference>
<evidence type="ECO:0000313" key="4">
    <source>
        <dbReference type="EMBL" id="KIE44853.1"/>
    </source>
</evidence>
<proteinExistence type="inferred from homology"/>
<evidence type="ECO:0000256" key="2">
    <source>
        <dbReference type="ARBA" id="ARBA00022801"/>
    </source>
</evidence>
<dbReference type="PANTHER" id="PTHR43540">
    <property type="entry name" value="PEROXYUREIDOACRYLATE/UREIDOACRYLATE AMIDOHYDROLASE-RELATED"/>
    <property type="match status" value="1"/>
</dbReference>
<dbReference type="STRING" id="29341.RSJ17_06765"/>
<accession>A0A0C1U012</accession>
<evidence type="ECO:0000256" key="1">
    <source>
        <dbReference type="ARBA" id="ARBA00006336"/>
    </source>
</evidence>
<sequence length="179" mass="20675">MGNIVLLVVDVQNALINEHPYNEQKVIENIKKLISTARNNTKEVVYVSHDGGKGTGLEKDTYEWQIYNEISPNSNEVIIDKQYNSAFHKTNLKKYLDSKNIDTIVLVGLQTEYCIDATCKSAFDNGYKIIIPQETNTTFDNDYLSAKRTYEYYNYNIWNKRFADIIPADEAIKILKNNF</sequence>
<dbReference type="SUPFAM" id="SSF52499">
    <property type="entry name" value="Isochorismatase-like hydrolases"/>
    <property type="match status" value="1"/>
</dbReference>
<keyword evidence="5" id="KW-1185">Reference proteome</keyword>
<reference evidence="4 5" key="1">
    <citation type="journal article" date="2015" name="Infect. Genet. Evol.">
        <title>Genomic sequences of six botulinum neurotoxin-producing strains representing three clostridial species illustrate the mobility and diversity of botulinum neurotoxin genes.</title>
        <authorList>
            <person name="Smith T.J."/>
            <person name="Hill K.K."/>
            <person name="Xie G."/>
            <person name="Foley B.T."/>
            <person name="Williamson C.H."/>
            <person name="Foster J.T."/>
            <person name="Johnson S.L."/>
            <person name="Chertkov O."/>
            <person name="Teshima H."/>
            <person name="Gibbons H.S."/>
            <person name="Johnsky L.A."/>
            <person name="Karavis M.A."/>
            <person name="Smith L.A."/>
        </authorList>
    </citation>
    <scope>NUCLEOTIDE SEQUENCE [LARGE SCALE GENOMIC DNA]</scope>
    <source>
        <strain evidence="4 5">CDC 2741</strain>
    </source>
</reference>
<dbReference type="InterPro" id="IPR050272">
    <property type="entry name" value="Isochorismatase-like_hydrls"/>
</dbReference>
<dbReference type="Gene3D" id="3.40.50.850">
    <property type="entry name" value="Isochorismatase-like"/>
    <property type="match status" value="1"/>
</dbReference>
<protein>
    <submittedName>
        <fullName evidence="4">Isochorismatase family protein</fullName>
    </submittedName>
</protein>
<dbReference type="InterPro" id="IPR000868">
    <property type="entry name" value="Isochorismatase-like_dom"/>
</dbReference>
<comment type="caution">
    <text evidence="4">The sequence shown here is derived from an EMBL/GenBank/DDBJ whole genome shotgun (WGS) entry which is preliminary data.</text>
</comment>
<keyword evidence="2" id="KW-0378">Hydrolase</keyword>
<comment type="similarity">
    <text evidence="1">Belongs to the isochorismatase family.</text>
</comment>
<dbReference type="CDD" id="cd01014">
    <property type="entry name" value="nicotinamidase_related"/>
    <property type="match status" value="1"/>
</dbReference>
<dbReference type="EMBL" id="AYSO01000020">
    <property type="protein sequence ID" value="KIE44853.1"/>
    <property type="molecule type" value="Genomic_DNA"/>
</dbReference>
<gene>
    <name evidence="4" type="ORF">U732_792</name>
</gene>
<evidence type="ECO:0000259" key="3">
    <source>
        <dbReference type="Pfam" id="PF00857"/>
    </source>
</evidence>
<dbReference type="AlphaFoldDB" id="A0A0C1U012"/>
<evidence type="ECO:0000313" key="5">
    <source>
        <dbReference type="Proteomes" id="UP000031366"/>
    </source>
</evidence>
<dbReference type="Pfam" id="PF00857">
    <property type="entry name" value="Isochorismatase"/>
    <property type="match status" value="1"/>
</dbReference>
<feature type="domain" description="Isochorismatase-like" evidence="3">
    <location>
        <begin position="5"/>
        <end position="143"/>
    </location>
</feature>